<feature type="compositionally biased region" description="Basic and acidic residues" evidence="1">
    <location>
        <begin position="62"/>
        <end position="75"/>
    </location>
</feature>
<accession>A0A9P6KZ66</accession>
<reference evidence="2 3" key="1">
    <citation type="journal article" date="2020" name="Genome Biol. Evol.">
        <title>Comparative genomics of strictly vertically transmitted, feminizing microsporidia endosymbionts of amphipod crustaceans.</title>
        <authorList>
            <person name="Cormier A."/>
            <person name="Chebbi M.A."/>
            <person name="Giraud I."/>
            <person name="Wattier R."/>
            <person name="Teixeira M."/>
            <person name="Gilbert C."/>
            <person name="Rigaud T."/>
            <person name="Cordaux R."/>
        </authorList>
    </citation>
    <scope>NUCLEOTIDE SEQUENCE [LARGE SCALE GENOMIC DNA]</scope>
    <source>
        <strain evidence="2 3">Ou3-Ou53</strain>
    </source>
</reference>
<evidence type="ECO:0000256" key="1">
    <source>
        <dbReference type="SAM" id="MobiDB-lite"/>
    </source>
</evidence>
<evidence type="ECO:0000313" key="2">
    <source>
        <dbReference type="EMBL" id="KAF9764052.1"/>
    </source>
</evidence>
<organism evidence="2 3">
    <name type="scientific">Nosema granulosis</name>
    <dbReference type="NCBI Taxonomy" id="83296"/>
    <lineage>
        <taxon>Eukaryota</taxon>
        <taxon>Fungi</taxon>
        <taxon>Fungi incertae sedis</taxon>
        <taxon>Microsporidia</taxon>
        <taxon>Nosematidae</taxon>
        <taxon>Nosema</taxon>
    </lineage>
</organism>
<evidence type="ECO:0000313" key="3">
    <source>
        <dbReference type="Proteomes" id="UP000740883"/>
    </source>
</evidence>
<name>A0A9P6KZ66_9MICR</name>
<keyword evidence="3" id="KW-1185">Reference proteome</keyword>
<feature type="compositionally biased region" description="Acidic residues" evidence="1">
    <location>
        <begin position="81"/>
        <end position="119"/>
    </location>
</feature>
<proteinExistence type="predicted"/>
<feature type="region of interest" description="Disordered" evidence="1">
    <location>
        <begin position="62"/>
        <end position="158"/>
    </location>
</feature>
<dbReference type="AlphaFoldDB" id="A0A9P6KZ66"/>
<dbReference type="EMBL" id="SBJO01000042">
    <property type="protein sequence ID" value="KAF9764052.1"/>
    <property type="molecule type" value="Genomic_DNA"/>
</dbReference>
<protein>
    <submittedName>
        <fullName evidence="2">Uncharacterized protein</fullName>
    </submittedName>
</protein>
<sequence length="173" mass="20247">MKIIQEIYKEIGGKQEVHVEGFTTEQIYYQTEELCSRILLEAEEYVTELYKKVEEKYSCKNKNEENENLLVKDRPTTATSTEEEEKEDDDEKEEDEKEDDEKEDDEDSTTATTTEEDDFTSPLKIENVGTDYSDASSVDEDTYSEEDENFDEEELKNKPASDLFKVLDKNIRK</sequence>
<dbReference type="Proteomes" id="UP000740883">
    <property type="component" value="Unassembled WGS sequence"/>
</dbReference>
<gene>
    <name evidence="2" type="ORF">NGRA_0880</name>
</gene>
<dbReference type="OrthoDB" id="2196340at2759"/>
<comment type="caution">
    <text evidence="2">The sequence shown here is derived from an EMBL/GenBank/DDBJ whole genome shotgun (WGS) entry which is preliminary data.</text>
</comment>
<feature type="compositionally biased region" description="Acidic residues" evidence="1">
    <location>
        <begin position="137"/>
        <end position="154"/>
    </location>
</feature>